<dbReference type="PROSITE" id="PS51186">
    <property type="entry name" value="GNAT"/>
    <property type="match status" value="1"/>
</dbReference>
<gene>
    <name evidence="4" type="ORF">K933_12231</name>
</gene>
<comment type="caution">
    <text evidence="4">The sequence shown here is derived from an EMBL/GenBank/DDBJ whole genome shotgun (WGS) entry which is preliminary data.</text>
</comment>
<keyword evidence="1 4" id="KW-0808">Transferase</keyword>
<accession>V4GRT1</accession>
<dbReference type="RefSeq" id="WP_023395022.1">
    <property type="nucleotide sequence ID" value="NZ_ASGZ01000044.1"/>
</dbReference>
<sequence>MDVRRYEGRADARGIARVNALAWRDAYEGLVPAAVLDRLDPDPDEEAVDGWHEGLAANRRGVFVAVERRDGSDDETVRGYADVRWGDAGTKAFVGEGEADLKAVYVDPDWWGEGVGTALLERVLDALPDSVDTLRLEMLEGNEVGRRFYEARGFERTGTASHDIGGESHPTVVYSRAV</sequence>
<evidence type="ECO:0000313" key="5">
    <source>
        <dbReference type="Proteomes" id="UP000017840"/>
    </source>
</evidence>
<dbReference type="PATRIC" id="fig|1324957.4.peg.2484"/>
<dbReference type="OrthoDB" id="11597at2157"/>
<dbReference type="InterPro" id="IPR000182">
    <property type="entry name" value="GNAT_dom"/>
</dbReference>
<dbReference type="STRING" id="1324957.K933_12231"/>
<dbReference type="AlphaFoldDB" id="V4GRT1"/>
<keyword evidence="2" id="KW-0012">Acyltransferase</keyword>
<dbReference type="CDD" id="cd04301">
    <property type="entry name" value="NAT_SF"/>
    <property type="match status" value="1"/>
</dbReference>
<name>V4GRT1_9EURY</name>
<dbReference type="Proteomes" id="UP000017840">
    <property type="component" value="Unassembled WGS sequence"/>
</dbReference>
<dbReference type="eggNOG" id="arCOG00844">
    <property type="taxonomic scope" value="Archaea"/>
</dbReference>
<feature type="domain" description="N-acetyltransferase" evidence="3">
    <location>
        <begin position="21"/>
        <end position="178"/>
    </location>
</feature>
<organism evidence="4 5">
    <name type="scientific">Candidatus Halobonum tyrrellensis G22</name>
    <dbReference type="NCBI Taxonomy" id="1324957"/>
    <lineage>
        <taxon>Archaea</taxon>
        <taxon>Methanobacteriati</taxon>
        <taxon>Methanobacteriota</taxon>
        <taxon>Stenosarchaea group</taxon>
        <taxon>Halobacteria</taxon>
        <taxon>Halobacteriales</taxon>
        <taxon>Haloferacaceae</taxon>
        <taxon>Candidatus Halobonum</taxon>
    </lineage>
</organism>
<evidence type="ECO:0000313" key="4">
    <source>
        <dbReference type="EMBL" id="ESP87761.1"/>
    </source>
</evidence>
<protein>
    <submittedName>
        <fullName evidence="4">Acetyltransferase</fullName>
    </submittedName>
</protein>
<dbReference type="GO" id="GO:0016747">
    <property type="term" value="F:acyltransferase activity, transferring groups other than amino-acyl groups"/>
    <property type="evidence" value="ECO:0007669"/>
    <property type="project" value="InterPro"/>
</dbReference>
<proteinExistence type="predicted"/>
<reference evidence="4 5" key="1">
    <citation type="journal article" date="2013" name="Genome Announc.">
        <title>Draft Genome Sequence of 'Candidatus Halobonum tyrrellensis' Strain G22, Isolated from the Hypersaline Waters of Lake Tyrrell, Australia.</title>
        <authorList>
            <person name="Ugalde J.A."/>
            <person name="Narasingarao P."/>
            <person name="Kuo S."/>
            <person name="Podell S."/>
            <person name="Allen E.E."/>
        </authorList>
    </citation>
    <scope>NUCLEOTIDE SEQUENCE [LARGE SCALE GENOMIC DNA]</scope>
    <source>
        <strain evidence="4 5">G22</strain>
    </source>
</reference>
<dbReference type="EMBL" id="ASGZ01000044">
    <property type="protein sequence ID" value="ESP87761.1"/>
    <property type="molecule type" value="Genomic_DNA"/>
</dbReference>
<dbReference type="Pfam" id="PF00583">
    <property type="entry name" value="Acetyltransf_1"/>
    <property type="match status" value="1"/>
</dbReference>
<dbReference type="SUPFAM" id="SSF55729">
    <property type="entry name" value="Acyl-CoA N-acyltransferases (Nat)"/>
    <property type="match status" value="1"/>
</dbReference>
<dbReference type="InterPro" id="IPR050832">
    <property type="entry name" value="Bact_Acetyltransf"/>
</dbReference>
<keyword evidence="5" id="KW-1185">Reference proteome</keyword>
<dbReference type="InterPro" id="IPR016181">
    <property type="entry name" value="Acyl_CoA_acyltransferase"/>
</dbReference>
<dbReference type="PANTHER" id="PTHR43877">
    <property type="entry name" value="AMINOALKYLPHOSPHONATE N-ACETYLTRANSFERASE-RELATED-RELATED"/>
    <property type="match status" value="1"/>
</dbReference>
<evidence type="ECO:0000259" key="3">
    <source>
        <dbReference type="PROSITE" id="PS51186"/>
    </source>
</evidence>
<evidence type="ECO:0000256" key="1">
    <source>
        <dbReference type="ARBA" id="ARBA00022679"/>
    </source>
</evidence>
<dbReference type="Gene3D" id="3.40.630.30">
    <property type="match status" value="1"/>
</dbReference>
<evidence type="ECO:0000256" key="2">
    <source>
        <dbReference type="ARBA" id="ARBA00023315"/>
    </source>
</evidence>